<keyword evidence="7 8" id="KW-0472">Membrane</keyword>
<organism evidence="9 10">
    <name type="scientific">Peribacillus saganii</name>
    <dbReference type="NCBI Taxonomy" id="2303992"/>
    <lineage>
        <taxon>Bacteria</taxon>
        <taxon>Bacillati</taxon>
        <taxon>Bacillota</taxon>
        <taxon>Bacilli</taxon>
        <taxon>Bacillales</taxon>
        <taxon>Bacillaceae</taxon>
        <taxon>Peribacillus</taxon>
    </lineage>
</organism>
<sequence>MNTLLANITRRFSAAQIIVFYYILAVALSTILLLLPITQKPNAELTFIDAVFVSISAVTVTGLSTIDISQVLSVPGTFIFAGILQFGGIGIMAFGTMLWLLAGKKIGLRERMLMTTEQNQATVSGIVRLIRMILFFFVVIELIGAIILGTYFQKFFPTWQEAYLQGFFASVCATTNAGFDITGKSLIPFSNDYFVVGFNLVLFIIGSLGFPVLMEVREWFRHKGNLPFRFTLFTKITTVTFFLLIIIGTIFIYLIEYRHFYADKTWHESFVLSLFYSTSSRTGGMSINDISEFSAPTLFFLCILMFIGASPSSAGGGIRTTTFAVMLLTIYYYANGNRTIKIFKREIDEEDIIKSFVVFTTAMLLCAVAVLILMNIEPAFSLMQILFEVSSAFGTVGLSLGITPDLGTGGKIVIMLLMFIGKIGMFTFLFFMGGKPEKNTYHYPKERIIIG</sequence>
<evidence type="ECO:0000313" key="10">
    <source>
        <dbReference type="Proteomes" id="UP000264541"/>
    </source>
</evidence>
<dbReference type="GO" id="GO:0030001">
    <property type="term" value="P:metal ion transport"/>
    <property type="evidence" value="ECO:0007669"/>
    <property type="project" value="UniProtKB-ARBA"/>
</dbReference>
<keyword evidence="10" id="KW-1185">Reference proteome</keyword>
<keyword evidence="6" id="KW-0406">Ion transport</keyword>
<evidence type="ECO:0000256" key="5">
    <source>
        <dbReference type="ARBA" id="ARBA00022989"/>
    </source>
</evidence>
<feature type="transmembrane region" description="Helical" evidence="8">
    <location>
        <begin position="78"/>
        <end position="102"/>
    </location>
</feature>
<proteinExistence type="predicted"/>
<dbReference type="EMBL" id="QVTE01000015">
    <property type="protein sequence ID" value="RFU70533.1"/>
    <property type="molecule type" value="Genomic_DNA"/>
</dbReference>
<evidence type="ECO:0000313" key="9">
    <source>
        <dbReference type="EMBL" id="RFU70533.1"/>
    </source>
</evidence>
<evidence type="ECO:0000256" key="1">
    <source>
        <dbReference type="ARBA" id="ARBA00004651"/>
    </source>
</evidence>
<dbReference type="PANTHER" id="PTHR32024">
    <property type="entry name" value="TRK SYSTEM POTASSIUM UPTAKE PROTEIN TRKG-RELATED"/>
    <property type="match status" value="1"/>
</dbReference>
<evidence type="ECO:0000256" key="7">
    <source>
        <dbReference type="ARBA" id="ARBA00023136"/>
    </source>
</evidence>
<feature type="transmembrane region" description="Helical" evidence="8">
    <location>
        <begin position="193"/>
        <end position="213"/>
    </location>
</feature>
<comment type="subcellular location">
    <subcellularLocation>
        <location evidence="1">Cell membrane</location>
        <topology evidence="1">Multi-pass membrane protein</topology>
    </subcellularLocation>
</comment>
<protein>
    <submittedName>
        <fullName evidence="9">TrkH family potassium uptake protein</fullName>
    </submittedName>
</protein>
<reference evidence="9 10" key="1">
    <citation type="submission" date="2018-08" db="EMBL/GenBank/DDBJ databases">
        <title>Bacillus chawlae sp. nov., Bacillus glennii sp. nov., and Bacillus saganii sp. nov. Isolated from the Vehicle Assembly Building at Kennedy Space Center where the Viking Spacecraft were Assembled.</title>
        <authorList>
            <person name="Seuylemezian A."/>
            <person name="Vaishampayan P."/>
        </authorList>
    </citation>
    <scope>NUCLEOTIDE SEQUENCE [LARGE SCALE GENOMIC DNA]</scope>
    <source>
        <strain evidence="9 10">V47-23a</strain>
    </source>
</reference>
<evidence type="ECO:0000256" key="6">
    <source>
        <dbReference type="ARBA" id="ARBA00023065"/>
    </source>
</evidence>
<accession>A0A372LQM6</accession>
<name>A0A372LQM6_9BACI</name>
<feature type="transmembrane region" description="Helical" evidence="8">
    <location>
        <begin position="290"/>
        <end position="310"/>
    </location>
</feature>
<feature type="transmembrane region" description="Helical" evidence="8">
    <location>
        <begin position="47"/>
        <end position="66"/>
    </location>
</feature>
<dbReference type="AlphaFoldDB" id="A0A372LQM6"/>
<feature type="transmembrane region" description="Helical" evidence="8">
    <location>
        <begin position="316"/>
        <end position="334"/>
    </location>
</feature>
<dbReference type="PANTHER" id="PTHR32024:SF4">
    <property type="entry name" value="KTR SYSTEM POTASSIUM UPTAKE PROTEIN D"/>
    <property type="match status" value="1"/>
</dbReference>
<dbReference type="RefSeq" id="WP_117325787.1">
    <property type="nucleotide sequence ID" value="NZ_QVTE01000015.1"/>
</dbReference>
<dbReference type="GO" id="GO:0008324">
    <property type="term" value="F:monoatomic cation transmembrane transporter activity"/>
    <property type="evidence" value="ECO:0007669"/>
    <property type="project" value="InterPro"/>
</dbReference>
<feature type="transmembrane region" description="Helical" evidence="8">
    <location>
        <begin position="12"/>
        <end position="35"/>
    </location>
</feature>
<keyword evidence="5 8" id="KW-1133">Transmembrane helix</keyword>
<dbReference type="OrthoDB" id="9810952at2"/>
<feature type="transmembrane region" description="Helical" evidence="8">
    <location>
        <begin position="129"/>
        <end position="151"/>
    </location>
</feature>
<feature type="transmembrane region" description="Helical" evidence="8">
    <location>
        <begin position="355"/>
        <end position="376"/>
    </location>
</feature>
<dbReference type="InterPro" id="IPR003445">
    <property type="entry name" value="Cat_transpt"/>
</dbReference>
<evidence type="ECO:0000256" key="3">
    <source>
        <dbReference type="ARBA" id="ARBA00022475"/>
    </source>
</evidence>
<feature type="transmembrane region" description="Helical" evidence="8">
    <location>
        <begin position="233"/>
        <end position="255"/>
    </location>
</feature>
<evidence type="ECO:0000256" key="8">
    <source>
        <dbReference type="SAM" id="Phobius"/>
    </source>
</evidence>
<feature type="transmembrane region" description="Helical" evidence="8">
    <location>
        <begin position="163"/>
        <end position="181"/>
    </location>
</feature>
<keyword evidence="3" id="KW-1003">Cell membrane</keyword>
<dbReference type="Proteomes" id="UP000264541">
    <property type="component" value="Unassembled WGS sequence"/>
</dbReference>
<feature type="transmembrane region" description="Helical" evidence="8">
    <location>
        <begin position="412"/>
        <end position="432"/>
    </location>
</feature>
<evidence type="ECO:0000256" key="4">
    <source>
        <dbReference type="ARBA" id="ARBA00022692"/>
    </source>
</evidence>
<dbReference type="GO" id="GO:0005886">
    <property type="term" value="C:plasma membrane"/>
    <property type="evidence" value="ECO:0007669"/>
    <property type="project" value="UniProtKB-SubCell"/>
</dbReference>
<keyword evidence="4 8" id="KW-0812">Transmembrane</keyword>
<evidence type="ECO:0000256" key="2">
    <source>
        <dbReference type="ARBA" id="ARBA00022448"/>
    </source>
</evidence>
<keyword evidence="2" id="KW-0813">Transport</keyword>
<gene>
    <name evidence="9" type="ORF">D0469_06260</name>
</gene>
<dbReference type="Pfam" id="PF02386">
    <property type="entry name" value="TrkH"/>
    <property type="match status" value="1"/>
</dbReference>
<comment type="caution">
    <text evidence="9">The sequence shown here is derived from an EMBL/GenBank/DDBJ whole genome shotgun (WGS) entry which is preliminary data.</text>
</comment>